<sequence length="403" mass="41903">MTPDSFAAVRGAIATRQAQLVTIRRDIHRHPEISWQEQRTTALVCDLLEEGGLKPTRLSKSGLVVDIGAEDAAYRVALRADIDALPVRERTGLDFASVSPGVCHACGHDVHTTALVGAGLALAGQDEALRAADAAVRLVFQPAEEAIPGGAELVVGEGHLEGVDAAYALHCDPSLDVGKVGLREGPITAAADRIDVKLTGRGGHTSRPHLTEDLTYALAKVVTEVPALLSRRVDPRAGALLVWGQMHAGAAGNVIPSSGEATGTLRILDAEVWHQIGPIVKELVESVAKPYGVGVEVVHSPGVPPVVNDATAIADLRAGAVQMGLDPVATRQSMGGEDFAWFLHHAPGAMARLGTRAPGGRTYDLHQGDLIVDEAAIPAGAMLLASTALAAIGRYAANHATSS</sequence>
<dbReference type="STRING" id="1193182.BN11_250004"/>
<feature type="binding site" evidence="1">
    <location>
        <position position="145"/>
    </location>
    <ligand>
        <name>Mn(2+)</name>
        <dbReference type="ChEBI" id="CHEBI:29035"/>
        <label>2</label>
    </ligand>
</feature>
<feature type="binding site" evidence="1">
    <location>
        <position position="366"/>
    </location>
    <ligand>
        <name>Mn(2+)</name>
        <dbReference type="ChEBI" id="CHEBI:29035"/>
        <label>2</label>
    </ligand>
</feature>
<dbReference type="GO" id="GO:0046872">
    <property type="term" value="F:metal ion binding"/>
    <property type="evidence" value="ECO:0007669"/>
    <property type="project" value="UniProtKB-KW"/>
</dbReference>
<keyword evidence="1" id="KW-0479">Metal-binding</keyword>
<name>W6JWY3_9MICO</name>
<feature type="binding site" evidence="1">
    <location>
        <position position="108"/>
    </location>
    <ligand>
        <name>Mn(2+)</name>
        <dbReference type="ChEBI" id="CHEBI:29035"/>
        <label>2</label>
    </ligand>
</feature>
<dbReference type="NCBIfam" id="TIGR01891">
    <property type="entry name" value="amidohydrolases"/>
    <property type="match status" value="1"/>
</dbReference>
<keyword evidence="1" id="KW-0464">Manganese</keyword>
<dbReference type="Proteomes" id="UP000035763">
    <property type="component" value="Unassembled WGS sequence"/>
</dbReference>
<proteinExistence type="predicted"/>
<dbReference type="RefSeq" id="WP_048694161.1">
    <property type="nucleotide sequence ID" value="NZ_HG764815.1"/>
</dbReference>
<gene>
    <name evidence="3" type="ORF">BN11_250004</name>
</gene>
<dbReference type="Pfam" id="PF07687">
    <property type="entry name" value="M20_dimer"/>
    <property type="match status" value="1"/>
</dbReference>
<comment type="cofactor">
    <cofactor evidence="1">
        <name>Mn(2+)</name>
        <dbReference type="ChEBI" id="CHEBI:29035"/>
    </cofactor>
    <text evidence="1">The Mn(2+) ion enhances activity.</text>
</comment>
<dbReference type="EMBL" id="CAJA01000168">
    <property type="protein sequence ID" value="CCH73261.1"/>
    <property type="molecule type" value="Genomic_DNA"/>
</dbReference>
<feature type="binding site" evidence="1">
    <location>
        <position position="170"/>
    </location>
    <ligand>
        <name>Mn(2+)</name>
        <dbReference type="ChEBI" id="CHEBI:29035"/>
        <label>2</label>
    </ligand>
</feature>
<protein>
    <submittedName>
        <fullName evidence="3">Peptidase M20D, amidohydrolase</fullName>
    </submittedName>
</protein>
<evidence type="ECO:0000259" key="2">
    <source>
        <dbReference type="Pfam" id="PF07687"/>
    </source>
</evidence>
<evidence type="ECO:0000313" key="4">
    <source>
        <dbReference type="Proteomes" id="UP000035763"/>
    </source>
</evidence>
<dbReference type="AlphaFoldDB" id="W6JWY3"/>
<feature type="binding site" evidence="1">
    <location>
        <position position="106"/>
    </location>
    <ligand>
        <name>Mn(2+)</name>
        <dbReference type="ChEBI" id="CHEBI:29035"/>
        <label>2</label>
    </ligand>
</feature>
<reference evidence="3 4" key="1">
    <citation type="journal article" date="2013" name="ISME J.">
        <title>A metabolic model for members of the genus Tetrasphaera involved in enhanced biological phosphorus removal.</title>
        <authorList>
            <person name="Kristiansen R."/>
            <person name="Nguyen H.T.T."/>
            <person name="Saunders A.M."/>
            <person name="Nielsen J.L."/>
            <person name="Wimmer R."/>
            <person name="Le V.Q."/>
            <person name="McIlroy S.J."/>
            <person name="Petrovski S."/>
            <person name="Seviour R.J."/>
            <person name="Calteau A."/>
            <person name="Nielsen K.L."/>
            <person name="Nielsen P.H."/>
        </authorList>
    </citation>
    <scope>NUCLEOTIDE SEQUENCE [LARGE SCALE GENOMIC DNA]</scope>
    <source>
        <strain evidence="3 4">Ben110</strain>
    </source>
</reference>
<dbReference type="Pfam" id="PF01546">
    <property type="entry name" value="Peptidase_M20"/>
    <property type="match status" value="1"/>
</dbReference>
<organism evidence="3 4">
    <name type="scientific">Nostocoides australiense Ben110</name>
    <dbReference type="NCBI Taxonomy" id="1193182"/>
    <lineage>
        <taxon>Bacteria</taxon>
        <taxon>Bacillati</taxon>
        <taxon>Actinomycetota</taxon>
        <taxon>Actinomycetes</taxon>
        <taxon>Micrococcales</taxon>
        <taxon>Intrasporangiaceae</taxon>
        <taxon>Nostocoides</taxon>
    </lineage>
</organism>
<dbReference type="PANTHER" id="PTHR11014:SF63">
    <property type="entry name" value="METALLOPEPTIDASE, PUTATIVE (AFU_ORTHOLOGUE AFUA_6G09600)-RELATED"/>
    <property type="match status" value="1"/>
</dbReference>
<evidence type="ECO:0000256" key="1">
    <source>
        <dbReference type="PIRSR" id="PIRSR005962-1"/>
    </source>
</evidence>
<dbReference type="PIRSF" id="PIRSF005962">
    <property type="entry name" value="Pept_M20D_amidohydro"/>
    <property type="match status" value="1"/>
</dbReference>
<evidence type="ECO:0000313" key="3">
    <source>
        <dbReference type="EMBL" id="CCH73261.1"/>
    </source>
</evidence>
<dbReference type="Gene3D" id="3.40.630.10">
    <property type="entry name" value="Zn peptidases"/>
    <property type="match status" value="1"/>
</dbReference>
<keyword evidence="3" id="KW-0378">Hydrolase</keyword>
<dbReference type="InterPro" id="IPR002933">
    <property type="entry name" value="Peptidase_M20"/>
</dbReference>
<dbReference type="InterPro" id="IPR011650">
    <property type="entry name" value="Peptidase_M20_dimer"/>
</dbReference>
<dbReference type="SUPFAM" id="SSF53187">
    <property type="entry name" value="Zn-dependent exopeptidases"/>
    <property type="match status" value="1"/>
</dbReference>
<comment type="caution">
    <text evidence="3">The sequence shown here is derived from an EMBL/GenBank/DDBJ whole genome shotgun (WGS) entry which is preliminary data.</text>
</comment>
<dbReference type="InterPro" id="IPR036264">
    <property type="entry name" value="Bact_exopeptidase_dim_dom"/>
</dbReference>
<dbReference type="InterPro" id="IPR017439">
    <property type="entry name" value="Amidohydrolase"/>
</dbReference>
<dbReference type="Gene3D" id="3.30.70.360">
    <property type="match status" value="1"/>
</dbReference>
<accession>W6JWY3</accession>
<dbReference type="GO" id="GO:0016787">
    <property type="term" value="F:hydrolase activity"/>
    <property type="evidence" value="ECO:0007669"/>
    <property type="project" value="UniProtKB-KW"/>
</dbReference>
<keyword evidence="4" id="KW-1185">Reference proteome</keyword>
<dbReference type="SUPFAM" id="SSF55031">
    <property type="entry name" value="Bacterial exopeptidase dimerisation domain"/>
    <property type="match status" value="1"/>
</dbReference>
<feature type="domain" description="Peptidase M20 dimerisation" evidence="2">
    <location>
        <begin position="195"/>
        <end position="291"/>
    </location>
</feature>
<dbReference type="OrthoDB" id="9777385at2"/>
<dbReference type="PANTHER" id="PTHR11014">
    <property type="entry name" value="PEPTIDASE M20 FAMILY MEMBER"/>
    <property type="match status" value="1"/>
</dbReference>